<evidence type="ECO:0000256" key="5">
    <source>
        <dbReference type="SAM" id="Phobius"/>
    </source>
</evidence>
<evidence type="ECO:0000256" key="3">
    <source>
        <dbReference type="ARBA" id="ARBA00023180"/>
    </source>
</evidence>
<keyword evidence="1" id="KW-0732">Signal</keyword>
<evidence type="ECO:0000313" key="6">
    <source>
        <dbReference type="EMBL" id="KAK7239751.1"/>
    </source>
</evidence>
<dbReference type="InterPro" id="IPR028994">
    <property type="entry name" value="Integrin_alpha_N"/>
</dbReference>
<evidence type="ECO:0000313" key="7">
    <source>
        <dbReference type="Proteomes" id="UP001363151"/>
    </source>
</evidence>
<keyword evidence="5" id="KW-0812">Transmembrane</keyword>
<evidence type="ECO:0000256" key="1">
    <source>
        <dbReference type="ARBA" id="ARBA00022729"/>
    </source>
</evidence>
<dbReference type="PANTHER" id="PTHR36220:SF1">
    <property type="entry name" value="GAMMA TUBULIN COMPLEX COMPONENT C-TERMINAL DOMAIN-CONTAINING PROTEIN"/>
    <property type="match status" value="1"/>
</dbReference>
<accession>A0ABR1FVN8</accession>
<dbReference type="SMART" id="SM00191">
    <property type="entry name" value="Int_alpha"/>
    <property type="match status" value="4"/>
</dbReference>
<comment type="caution">
    <text evidence="6">The sequence shown here is derived from an EMBL/GenBank/DDBJ whole genome shotgun (WGS) entry which is preliminary data.</text>
</comment>
<gene>
    <name evidence="6" type="ORF">SO694_00029014</name>
</gene>
<dbReference type="Proteomes" id="UP001363151">
    <property type="component" value="Unassembled WGS sequence"/>
</dbReference>
<name>A0ABR1FVN8_AURAN</name>
<protein>
    <submittedName>
        <fullName evidence="6">Uncharacterized protein</fullName>
    </submittedName>
</protein>
<feature type="transmembrane region" description="Helical" evidence="5">
    <location>
        <begin position="762"/>
        <end position="782"/>
    </location>
</feature>
<keyword evidence="5" id="KW-0472">Membrane</keyword>
<keyword evidence="7" id="KW-1185">Reference proteome</keyword>
<dbReference type="Pfam" id="PF14312">
    <property type="entry name" value="FG-GAP_2"/>
    <property type="match status" value="5"/>
</dbReference>
<keyword evidence="3" id="KW-0325">Glycoprotein</keyword>
<keyword evidence="5" id="KW-1133">Transmembrane helix</keyword>
<dbReference type="Gene3D" id="2.130.10.130">
    <property type="entry name" value="Integrin alpha, N-terminal"/>
    <property type="match status" value="2"/>
</dbReference>
<evidence type="ECO:0000256" key="2">
    <source>
        <dbReference type="ARBA" id="ARBA00022737"/>
    </source>
</evidence>
<feature type="region of interest" description="Disordered" evidence="4">
    <location>
        <begin position="294"/>
        <end position="317"/>
    </location>
</feature>
<dbReference type="InterPro" id="IPR013519">
    <property type="entry name" value="Int_alpha_beta-p"/>
</dbReference>
<organism evidence="6 7">
    <name type="scientific">Aureococcus anophagefferens</name>
    <name type="common">Harmful bloom alga</name>
    <dbReference type="NCBI Taxonomy" id="44056"/>
    <lineage>
        <taxon>Eukaryota</taxon>
        <taxon>Sar</taxon>
        <taxon>Stramenopiles</taxon>
        <taxon>Ochrophyta</taxon>
        <taxon>Pelagophyceae</taxon>
        <taxon>Pelagomonadales</taxon>
        <taxon>Pelagomonadaceae</taxon>
        <taxon>Aureococcus</taxon>
    </lineage>
</organism>
<dbReference type="PANTHER" id="PTHR36220">
    <property type="entry name" value="UNNAMED PRODUCT"/>
    <property type="match status" value="1"/>
</dbReference>
<dbReference type="InterPro" id="IPR013517">
    <property type="entry name" value="FG-GAP"/>
</dbReference>
<reference evidence="6 7" key="1">
    <citation type="submission" date="2024-03" db="EMBL/GenBank/DDBJ databases">
        <title>Aureococcus anophagefferens CCMP1851 and Kratosvirus quantuckense: Draft genome of a second virus-susceptible host strain in the model system.</title>
        <authorList>
            <person name="Chase E."/>
            <person name="Truchon A.R."/>
            <person name="Schepens W."/>
            <person name="Wilhelm S.W."/>
        </authorList>
    </citation>
    <scope>NUCLEOTIDE SEQUENCE [LARGE SCALE GENOMIC DNA]</scope>
    <source>
        <strain evidence="6 7">CCMP1851</strain>
    </source>
</reference>
<feature type="compositionally biased region" description="Low complexity" evidence="4">
    <location>
        <begin position="300"/>
        <end position="317"/>
    </location>
</feature>
<dbReference type="CDD" id="cd15482">
    <property type="entry name" value="Sialidase_non-viral"/>
    <property type="match status" value="1"/>
</dbReference>
<dbReference type="SUPFAM" id="SSF110296">
    <property type="entry name" value="Oligoxyloglucan reducing end-specific cellobiohydrolase"/>
    <property type="match status" value="1"/>
</dbReference>
<keyword evidence="2" id="KW-0677">Repeat</keyword>
<evidence type="ECO:0000256" key="4">
    <source>
        <dbReference type="SAM" id="MobiDB-lite"/>
    </source>
</evidence>
<dbReference type="EMBL" id="JBBJCI010000222">
    <property type="protein sequence ID" value="KAK7239751.1"/>
    <property type="molecule type" value="Genomic_DNA"/>
</dbReference>
<proteinExistence type="predicted"/>
<sequence length="805" mass="82871">MEEVAANSGSAYIFKTSDGGATWPQVAKLVAPDAEASDRFGYSVAVEGNLVVVGALQDDTYAGSAYAFLTSDGGATWDQGEKFVADDRAAEDRFGTDVEISGDVVVVGAHTAHTAWRQPTGAAYVFRATDGRAGWTQEAKLVASDVAANDLFGYAVSINEAGDVIAVGSFLDNDHGSWSGSAYVFRTTDGGATWTQAAKLAPGSENYRFGASLSISGNTLAVGAYGSDTFTGRAYLFSTTDNGASWTQDANLQGSGYAVNDRFGEHLVLSGNRLVVGARATTTGPGSVYIFEAPQPAPSPTDSAPTPSPVATAAALPGPTPSPVVAAPPTDGVVTHLALLSCLGNDACPSAFTLDESGIASEVTPSSTFGSDGSVTLVMDVVTTGSSSELTGTLSIGVNCIDFQLAAGFCQEADSASLCAEHSTVSRTLDPTTLVEACPGSAVQDENGIITLTLGVTIGVGHSDPFDALASFEHAGDAYTIDVVDQVVMSSSTAGIDTQTVSESLDLGVAAHRVALASSSTAPCDIYSASASATMDANSRVCLMLNTTDEDSESYVAFLKTATVRNLDSGLEYALVSNRKFGQSAPATNPRLRHRRRRRSVSAVAADVASGNFYFRLASNGLVVNTVVLAGDVVAYEEAAPISVVDLEVESAIAFENLGVASAFNGGSARALQFKKAIVASVADVTSTDQVKNVRAVEASRRRKLEAGALVEYTVVVHAQTLRDAGADYGDLPVRVRTTVAAEERSEASSSDDGTESASADVPMFIGIAGVVVLAVGLAALYKARKTNAVVPPVVEAETAKAPEV</sequence>